<evidence type="ECO:0000313" key="2">
    <source>
        <dbReference type="EMBL" id="CUM83584.1"/>
    </source>
</evidence>
<evidence type="ECO:0000259" key="1">
    <source>
        <dbReference type="Pfam" id="PF13524"/>
    </source>
</evidence>
<name>A0A173RZL7_9FIRM</name>
<dbReference type="OrthoDB" id="6336595at2"/>
<dbReference type="Pfam" id="PF13524">
    <property type="entry name" value="Glyco_trans_1_2"/>
    <property type="match status" value="1"/>
</dbReference>
<accession>A0A173RZL7</accession>
<dbReference type="InterPro" id="IPR055259">
    <property type="entry name" value="YkvP/CgeB_Glyco_trans-like"/>
</dbReference>
<proteinExistence type="predicted"/>
<sequence length="344" mass="38928">MEVTVKLATREGAAHISGILAGFILLAKRGELTLLVQDERQGSPLAREALLETEIDGRTVVFDLMDGYFYNDPAAVLALFRRADVVFKRSFSAEKNRQFPGDISAKLRPLGLNYYVTCPGSPLEAERNAKSRLKQWALSTRCYPQDFEARLTRVRKKPRILFLTRLWDPEEPAVQQYPELQAEWRQVNADRIELLRRLQSAFPAQFTGGVSDNACARRLCPELILPDKLTGKRAYLHRMQHTEVCVASTGLHGSTGWKLAEYVAAGRAIVTEPLRYTLPGGFEEGKNYKTYTSPAECEEQLRQLLADPAAILAMAQHNAAYYQTWLRPEQQVRQALRQLETGEM</sequence>
<organism evidence="2 3">
    <name type="scientific">Faecalibacterium prausnitzii</name>
    <dbReference type="NCBI Taxonomy" id="853"/>
    <lineage>
        <taxon>Bacteria</taxon>
        <taxon>Bacillati</taxon>
        <taxon>Bacillota</taxon>
        <taxon>Clostridia</taxon>
        <taxon>Eubacteriales</taxon>
        <taxon>Oscillospiraceae</taxon>
        <taxon>Faecalibacterium</taxon>
    </lineage>
</organism>
<gene>
    <name evidence="2" type="ORF">ERS852582_00762</name>
</gene>
<dbReference type="RefSeq" id="WP_055185397.1">
    <property type="nucleotide sequence ID" value="NZ_CYXN01000003.1"/>
</dbReference>
<dbReference type="AlphaFoldDB" id="A0A173RZL7"/>
<protein>
    <recommendedName>
        <fullName evidence="1">Spore protein YkvP/CgeB glycosyl transferase-like domain-containing protein</fullName>
    </recommendedName>
</protein>
<feature type="domain" description="Spore protein YkvP/CgeB glycosyl transferase-like" evidence="1">
    <location>
        <begin position="237"/>
        <end position="323"/>
    </location>
</feature>
<evidence type="ECO:0000313" key="3">
    <source>
        <dbReference type="Proteomes" id="UP000095649"/>
    </source>
</evidence>
<reference evidence="2 3" key="1">
    <citation type="submission" date="2015-09" db="EMBL/GenBank/DDBJ databases">
        <authorList>
            <consortium name="Pathogen Informatics"/>
        </authorList>
    </citation>
    <scope>NUCLEOTIDE SEQUENCE [LARGE SCALE GENOMIC DNA]</scope>
    <source>
        <strain evidence="2 3">2789STDY5834970</strain>
    </source>
</reference>
<dbReference type="Proteomes" id="UP000095649">
    <property type="component" value="Unassembled WGS sequence"/>
</dbReference>
<dbReference type="EMBL" id="CYXN01000003">
    <property type="protein sequence ID" value="CUM83584.1"/>
    <property type="molecule type" value="Genomic_DNA"/>
</dbReference>